<gene>
    <name evidence="8" type="ORF">ACFS27_11620</name>
</gene>
<dbReference type="InterPro" id="IPR050151">
    <property type="entry name" value="Class-I_Pyr_Nuc-Dis_Oxidored"/>
</dbReference>
<evidence type="ECO:0000259" key="7">
    <source>
        <dbReference type="Pfam" id="PF07992"/>
    </source>
</evidence>
<dbReference type="Gene3D" id="3.30.390.30">
    <property type="match status" value="1"/>
</dbReference>
<evidence type="ECO:0000313" key="8">
    <source>
        <dbReference type="EMBL" id="MFD2794196.1"/>
    </source>
</evidence>
<evidence type="ECO:0000256" key="5">
    <source>
        <dbReference type="ARBA" id="ARBA00023027"/>
    </source>
</evidence>
<dbReference type="Pfam" id="PF07992">
    <property type="entry name" value="Pyr_redox_2"/>
    <property type="match status" value="1"/>
</dbReference>
<keyword evidence="3" id="KW-0285">Flavoprotein</keyword>
<dbReference type="EMBL" id="JBHUOG010000001">
    <property type="protein sequence ID" value="MFD2794196.1"/>
    <property type="molecule type" value="Genomic_DNA"/>
</dbReference>
<dbReference type="InterPro" id="IPR001100">
    <property type="entry name" value="Pyr_nuc-diS_OxRdtase"/>
</dbReference>
<keyword evidence="8" id="KW-0560">Oxidoreductase</keyword>
<dbReference type="Pfam" id="PF02852">
    <property type="entry name" value="Pyr_redox_dim"/>
    <property type="match status" value="1"/>
</dbReference>
<dbReference type="InterPro" id="IPR016156">
    <property type="entry name" value="FAD/NAD-linked_Rdtase_dimer_sf"/>
</dbReference>
<reference evidence="9" key="1">
    <citation type="journal article" date="2019" name="Int. J. Syst. Evol. Microbiol.">
        <title>The Global Catalogue of Microorganisms (GCM) 10K type strain sequencing project: providing services to taxonomists for standard genome sequencing and annotation.</title>
        <authorList>
            <consortium name="The Broad Institute Genomics Platform"/>
            <consortium name="The Broad Institute Genome Sequencing Center for Infectious Disease"/>
            <person name="Wu L."/>
            <person name="Ma J."/>
        </authorList>
    </citation>
    <scope>NUCLEOTIDE SEQUENCE [LARGE SCALE GENOMIC DNA]</scope>
    <source>
        <strain evidence="9">CCM 7044</strain>
    </source>
</reference>
<dbReference type="InterPro" id="IPR023753">
    <property type="entry name" value="FAD/NAD-binding_dom"/>
</dbReference>
<dbReference type="Proteomes" id="UP001597479">
    <property type="component" value="Unassembled WGS sequence"/>
</dbReference>
<sequence length="486" mass="49967">MSENVFDVVVIGAGPVGENVADGAVKGGLSVAIVESELVGGECSYWACMPTKALLRDAAALRAVRALPGASAAVTGSLDPAAVLARRDAFASHWHDDGQVSWLESAGITLLRGVGRISAARTVDVAGPDGHATVLRARHAVVVATGTSARVPHVHGLADAVPWTSREAAAAQTVPGRLAIIGGGVVGTEMATAYAALGSQVTLIARDGLLPTVESFASELVAEALKAQGVALHLLTEPDSVHRDEAGTVHLTLADGTTLAADEVLVATGRTPNTAAVGLEQVGLTPGDWLQVDDSLRVLGTDGTPVGDGWLYAAGDVNHRAPLTHQGKYQARALGETIVARANGNPVDTSPWGRHAATADERAVPQVIFSDPEIATVGHTAASAEAAGIRVRAVEYDLGAVAGAALHADGYAGRAGMIVDEDKQVLVGFTVVGPDVAELLHAATIAIAAEVPIDRLWHAVPAYPTLSEIWLRLLETHGRPPEAAWL</sequence>
<comment type="cofactor">
    <cofactor evidence="1">
        <name>FAD</name>
        <dbReference type="ChEBI" id="CHEBI:57692"/>
    </cofactor>
</comment>
<keyword evidence="4" id="KW-0274">FAD</keyword>
<protein>
    <submittedName>
        <fullName evidence="8">Dihydrolipoyl dehydrogenase family protein</fullName>
        <ecNumber evidence="8">1.-.-.-</ecNumber>
    </submittedName>
</protein>
<dbReference type="PRINTS" id="PR00411">
    <property type="entry name" value="PNDRDTASEI"/>
</dbReference>
<dbReference type="InterPro" id="IPR004099">
    <property type="entry name" value="Pyr_nucl-diS_OxRdtase_dimer"/>
</dbReference>
<dbReference type="GO" id="GO:0016491">
    <property type="term" value="F:oxidoreductase activity"/>
    <property type="evidence" value="ECO:0007669"/>
    <property type="project" value="UniProtKB-KW"/>
</dbReference>
<feature type="domain" description="Pyridine nucleotide-disulphide oxidoreductase dimerisation" evidence="6">
    <location>
        <begin position="364"/>
        <end position="470"/>
    </location>
</feature>
<dbReference type="SUPFAM" id="SSF51905">
    <property type="entry name" value="FAD/NAD(P)-binding domain"/>
    <property type="match status" value="1"/>
</dbReference>
<dbReference type="PANTHER" id="PTHR22912:SF151">
    <property type="entry name" value="DIHYDROLIPOYL DEHYDROGENASE, MITOCHONDRIAL"/>
    <property type="match status" value="1"/>
</dbReference>
<dbReference type="PRINTS" id="PR00368">
    <property type="entry name" value="FADPNR"/>
</dbReference>
<proteinExistence type="inferred from homology"/>
<keyword evidence="9" id="KW-1185">Reference proteome</keyword>
<evidence type="ECO:0000256" key="4">
    <source>
        <dbReference type="ARBA" id="ARBA00022827"/>
    </source>
</evidence>
<evidence type="ECO:0000256" key="1">
    <source>
        <dbReference type="ARBA" id="ARBA00001974"/>
    </source>
</evidence>
<evidence type="ECO:0000313" key="9">
    <source>
        <dbReference type="Proteomes" id="UP001597479"/>
    </source>
</evidence>
<dbReference type="SUPFAM" id="SSF55424">
    <property type="entry name" value="FAD/NAD-linked reductases, dimerisation (C-terminal) domain"/>
    <property type="match status" value="1"/>
</dbReference>
<dbReference type="RefSeq" id="WP_377183056.1">
    <property type="nucleotide sequence ID" value="NZ_JBHUOG010000001.1"/>
</dbReference>
<keyword evidence="5" id="KW-0520">NAD</keyword>
<organism evidence="8 9">
    <name type="scientific">Promicromonospora vindobonensis</name>
    <dbReference type="NCBI Taxonomy" id="195748"/>
    <lineage>
        <taxon>Bacteria</taxon>
        <taxon>Bacillati</taxon>
        <taxon>Actinomycetota</taxon>
        <taxon>Actinomycetes</taxon>
        <taxon>Micrococcales</taxon>
        <taxon>Promicromonosporaceae</taxon>
        <taxon>Promicromonospora</taxon>
    </lineage>
</organism>
<dbReference type="Gene3D" id="3.50.50.60">
    <property type="entry name" value="FAD/NAD(P)-binding domain"/>
    <property type="match status" value="2"/>
</dbReference>
<comment type="similarity">
    <text evidence="2">Belongs to the class-I pyridine nucleotide-disulfide oxidoreductase family.</text>
</comment>
<dbReference type="InterPro" id="IPR036188">
    <property type="entry name" value="FAD/NAD-bd_sf"/>
</dbReference>
<evidence type="ECO:0000259" key="6">
    <source>
        <dbReference type="Pfam" id="PF02852"/>
    </source>
</evidence>
<name>A0ABW5VT45_9MICO</name>
<evidence type="ECO:0000256" key="3">
    <source>
        <dbReference type="ARBA" id="ARBA00022630"/>
    </source>
</evidence>
<dbReference type="PIRSF" id="PIRSF000350">
    <property type="entry name" value="Mercury_reductase_MerA"/>
    <property type="match status" value="1"/>
</dbReference>
<evidence type="ECO:0000256" key="2">
    <source>
        <dbReference type="ARBA" id="ARBA00007532"/>
    </source>
</evidence>
<dbReference type="PANTHER" id="PTHR22912">
    <property type="entry name" value="DISULFIDE OXIDOREDUCTASE"/>
    <property type="match status" value="1"/>
</dbReference>
<comment type="caution">
    <text evidence="8">The sequence shown here is derived from an EMBL/GenBank/DDBJ whole genome shotgun (WGS) entry which is preliminary data.</text>
</comment>
<accession>A0ABW5VT45</accession>
<feature type="domain" description="FAD/NAD(P)-binding" evidence="7">
    <location>
        <begin position="6"/>
        <end position="327"/>
    </location>
</feature>
<dbReference type="EC" id="1.-.-.-" evidence="8"/>